<evidence type="ECO:0000259" key="7">
    <source>
        <dbReference type="PROSITE" id="PS50157"/>
    </source>
</evidence>
<evidence type="ECO:0000256" key="2">
    <source>
        <dbReference type="ARBA" id="ARBA00022737"/>
    </source>
</evidence>
<evidence type="ECO:0000256" key="6">
    <source>
        <dbReference type="SAM" id="MobiDB-lite"/>
    </source>
</evidence>
<feature type="domain" description="C2H2-type" evidence="7">
    <location>
        <begin position="572"/>
        <end position="601"/>
    </location>
</feature>
<dbReference type="Pfam" id="PF00096">
    <property type="entry name" value="zf-C2H2"/>
    <property type="match status" value="2"/>
</dbReference>
<evidence type="ECO:0000256" key="1">
    <source>
        <dbReference type="ARBA" id="ARBA00022723"/>
    </source>
</evidence>
<dbReference type="SUPFAM" id="SSF57667">
    <property type="entry name" value="beta-beta-alpha zinc fingers"/>
    <property type="match status" value="4"/>
</dbReference>
<feature type="domain" description="C2H2-type" evidence="7">
    <location>
        <begin position="349"/>
        <end position="378"/>
    </location>
</feature>
<dbReference type="Proteomes" id="UP001497525">
    <property type="component" value="Unassembled WGS sequence"/>
</dbReference>
<dbReference type="GO" id="GO:0000978">
    <property type="term" value="F:RNA polymerase II cis-regulatory region sequence-specific DNA binding"/>
    <property type="evidence" value="ECO:0007669"/>
    <property type="project" value="TreeGrafter"/>
</dbReference>
<feature type="compositionally biased region" description="Polar residues" evidence="6">
    <location>
        <begin position="12"/>
        <end position="27"/>
    </location>
</feature>
<comment type="caution">
    <text evidence="8">The sequence shown here is derived from an EMBL/GenBank/DDBJ whole genome shotgun (WGS) entry which is preliminary data.</text>
</comment>
<feature type="domain" description="C2H2-type" evidence="7">
    <location>
        <begin position="789"/>
        <end position="816"/>
    </location>
</feature>
<feature type="region of interest" description="Disordered" evidence="6">
    <location>
        <begin position="1"/>
        <end position="83"/>
    </location>
</feature>
<dbReference type="PROSITE" id="PS50157">
    <property type="entry name" value="ZINC_FINGER_C2H2_2"/>
    <property type="match status" value="7"/>
</dbReference>
<dbReference type="PANTHER" id="PTHR23235:SF120">
    <property type="entry name" value="KRUPPEL-LIKE FACTOR 15"/>
    <property type="match status" value="1"/>
</dbReference>
<dbReference type="EMBL" id="CAXLJL010000090">
    <property type="protein sequence ID" value="CAL5131335.1"/>
    <property type="molecule type" value="Genomic_DNA"/>
</dbReference>
<evidence type="ECO:0000256" key="3">
    <source>
        <dbReference type="ARBA" id="ARBA00022771"/>
    </source>
</evidence>
<feature type="region of interest" description="Disordered" evidence="6">
    <location>
        <begin position="404"/>
        <end position="449"/>
    </location>
</feature>
<dbReference type="FunFam" id="3.30.160.60:FF:000072">
    <property type="entry name" value="zinc finger protein 143 isoform X1"/>
    <property type="match status" value="1"/>
</dbReference>
<dbReference type="SMART" id="SM00355">
    <property type="entry name" value="ZnF_C2H2"/>
    <property type="match status" value="8"/>
</dbReference>
<gene>
    <name evidence="8" type="ORF">CDAUBV1_LOCUS3757</name>
</gene>
<evidence type="ECO:0000256" key="4">
    <source>
        <dbReference type="ARBA" id="ARBA00022833"/>
    </source>
</evidence>
<feature type="compositionally biased region" description="Low complexity" evidence="6">
    <location>
        <begin position="314"/>
        <end position="336"/>
    </location>
</feature>
<keyword evidence="1" id="KW-0479">Metal-binding</keyword>
<protein>
    <recommendedName>
        <fullName evidence="7">C2H2-type domain-containing protein</fullName>
    </recommendedName>
</protein>
<accession>A0AAV2T3S0</accession>
<reference evidence="8" key="1">
    <citation type="submission" date="2024-06" db="EMBL/GenBank/DDBJ databases">
        <authorList>
            <person name="Liu X."/>
            <person name="Lenzi L."/>
            <person name="Haldenby T S."/>
            <person name="Uol C."/>
        </authorList>
    </citation>
    <scope>NUCLEOTIDE SEQUENCE</scope>
</reference>
<feature type="region of interest" description="Disordered" evidence="6">
    <location>
        <begin position="813"/>
        <end position="836"/>
    </location>
</feature>
<dbReference type="AlphaFoldDB" id="A0AAV2T3S0"/>
<sequence length="859" mass="93838">MFHRPSLMPHSMKSTYKTSNSPKQTGSPDHYLTTAANAGGLDLPSFPDDEEIIIVEPTDPDEDRLKEQQQQIEAKAKQEAPVIKQEDNTRVKLLSGNLSQQQNQKQHNPTISSLPQTTQFLVDQSKGTATVISLNETLQSLLSCTNRAQPVSAVSIQPILTNKLCTTPNLLSPCIVSSPLGTVLVQAPAATNQPPVTTNLLDESTSSLQTMAPLNPLIAAVLVNCATVNMISQLAGSICTPVYTGSAPTNSTITQPTVLGSLLSNLLSNIPLTTTVSSQLAEASTTTTTSIPAVITHSTPKSSQDTNAPLLLGSATASSDTSDSQSPTTVTETTETSPMKPSNGRIKRFKCPMPNCDMAFYSRFNQTEHIRCHTGERPFNCPEPDCPAAFKRRRDLRDHWNMHFLSHPNSSSPPEEANNDEREDEFMNGSASTGSPDDEPVKESYSATNTTVPASTCTTTAATLIITSSLPSAVGSNTFRKVEPPVSAGEGSMGLSIRPMIEPGRYHCPFAGCDKSYARRHRLNQHVSTHTGAGPIECDQPNCHVRYFSEEDLRRHKLSHQYASDKDARRRHQCPYPNCDKAYSKLNKLKEHVRSHTGERPYVCREPGCGAAFIRLYGVRRHELTHIFGRKRVKRYSQTSPVNGTSAVHKMEDVSTSATPVVTSVVVSGAELTVTPASLAQTVVEPSPQTPVTAISTVSLPTVLPKPEVLEVKVDNSGDTHANSVTTRVLPVIAPKMTTPMNLRPISPISGTPGMRRPHICPFKECGKAFPKLNKLREHICRHTGERPFVCSKCQSSFVRMYDLRRHSKIHLRGSEPRYMPRRLAPRPSDAEQKASETAIVQILEQSNLDQQQQTTVTS</sequence>
<evidence type="ECO:0000313" key="8">
    <source>
        <dbReference type="EMBL" id="CAL5131335.1"/>
    </source>
</evidence>
<proteinExistence type="predicted"/>
<feature type="compositionally biased region" description="Polar residues" evidence="6">
    <location>
        <begin position="296"/>
        <end position="307"/>
    </location>
</feature>
<feature type="domain" description="C2H2-type" evidence="7">
    <location>
        <begin position="602"/>
        <end position="631"/>
    </location>
</feature>
<dbReference type="GO" id="GO:0008270">
    <property type="term" value="F:zinc ion binding"/>
    <property type="evidence" value="ECO:0007669"/>
    <property type="project" value="UniProtKB-KW"/>
</dbReference>
<keyword evidence="2" id="KW-0677">Repeat</keyword>
<organism evidence="8 9">
    <name type="scientific">Calicophoron daubneyi</name>
    <name type="common">Rumen fluke</name>
    <name type="synonym">Paramphistomum daubneyi</name>
    <dbReference type="NCBI Taxonomy" id="300641"/>
    <lineage>
        <taxon>Eukaryota</taxon>
        <taxon>Metazoa</taxon>
        <taxon>Spiralia</taxon>
        <taxon>Lophotrochozoa</taxon>
        <taxon>Platyhelminthes</taxon>
        <taxon>Trematoda</taxon>
        <taxon>Digenea</taxon>
        <taxon>Plagiorchiida</taxon>
        <taxon>Pronocephalata</taxon>
        <taxon>Paramphistomoidea</taxon>
        <taxon>Paramphistomidae</taxon>
        <taxon>Calicophoron</taxon>
    </lineage>
</organism>
<keyword evidence="3 5" id="KW-0863">Zinc-finger</keyword>
<evidence type="ECO:0000313" key="9">
    <source>
        <dbReference type="Proteomes" id="UP001497525"/>
    </source>
</evidence>
<name>A0AAV2T3S0_CALDB</name>
<feature type="region of interest" description="Disordered" evidence="6">
    <location>
        <begin position="292"/>
        <end position="348"/>
    </location>
</feature>
<dbReference type="InterPro" id="IPR013087">
    <property type="entry name" value="Znf_C2H2_type"/>
</dbReference>
<keyword evidence="4" id="KW-0862">Zinc</keyword>
<dbReference type="InterPro" id="IPR036236">
    <property type="entry name" value="Znf_C2H2_sf"/>
</dbReference>
<feature type="compositionally biased region" description="Acidic residues" evidence="6">
    <location>
        <begin position="417"/>
        <end position="426"/>
    </location>
</feature>
<dbReference type="FunFam" id="3.30.160.60:FF:002343">
    <property type="entry name" value="Zinc finger protein 33A"/>
    <property type="match status" value="1"/>
</dbReference>
<feature type="compositionally biased region" description="Basic and acidic residues" evidence="6">
    <location>
        <begin position="74"/>
        <end position="83"/>
    </location>
</feature>
<feature type="domain" description="C2H2-type" evidence="7">
    <location>
        <begin position="506"/>
        <end position="535"/>
    </location>
</feature>
<feature type="compositionally biased region" description="Acidic residues" evidence="6">
    <location>
        <begin position="47"/>
        <end position="62"/>
    </location>
</feature>
<feature type="domain" description="C2H2-type" evidence="7">
    <location>
        <begin position="379"/>
        <end position="408"/>
    </location>
</feature>
<evidence type="ECO:0000256" key="5">
    <source>
        <dbReference type="PROSITE-ProRule" id="PRU00042"/>
    </source>
</evidence>
<dbReference type="GO" id="GO:0000981">
    <property type="term" value="F:DNA-binding transcription factor activity, RNA polymerase II-specific"/>
    <property type="evidence" value="ECO:0007669"/>
    <property type="project" value="TreeGrafter"/>
</dbReference>
<dbReference type="PANTHER" id="PTHR23235">
    <property type="entry name" value="KRUEPPEL-LIKE TRANSCRIPTION FACTOR"/>
    <property type="match status" value="1"/>
</dbReference>
<dbReference type="PROSITE" id="PS00028">
    <property type="entry name" value="ZINC_FINGER_C2H2_1"/>
    <property type="match status" value="8"/>
</dbReference>
<feature type="domain" description="C2H2-type" evidence="7">
    <location>
        <begin position="759"/>
        <end position="788"/>
    </location>
</feature>
<dbReference type="Gene3D" id="3.30.160.60">
    <property type="entry name" value="Classic Zinc Finger"/>
    <property type="match status" value="7"/>
</dbReference>